<evidence type="ECO:0000256" key="3">
    <source>
        <dbReference type="ARBA" id="ARBA00012388"/>
    </source>
</evidence>
<dbReference type="GO" id="GO:0031123">
    <property type="term" value="P:RNA 3'-end processing"/>
    <property type="evidence" value="ECO:0007669"/>
    <property type="project" value="InterPro"/>
</dbReference>
<comment type="similarity">
    <text evidence="2">Belongs to the poly(A) polymerase family.</text>
</comment>
<evidence type="ECO:0000256" key="10">
    <source>
        <dbReference type="SAM" id="MobiDB-lite"/>
    </source>
</evidence>
<dbReference type="SUPFAM" id="SSF55003">
    <property type="entry name" value="PAP/Archaeal CCA-adding enzyme, C-terminal domain"/>
    <property type="match status" value="1"/>
</dbReference>
<feature type="domain" description="Poly(A) polymerase central" evidence="12">
    <location>
        <begin position="1645"/>
        <end position="1796"/>
    </location>
</feature>
<keyword evidence="5" id="KW-0808">Transferase</keyword>
<feature type="region of interest" description="Disordered" evidence="10">
    <location>
        <begin position="1180"/>
        <end position="1223"/>
    </location>
</feature>
<evidence type="ECO:0000256" key="5">
    <source>
        <dbReference type="ARBA" id="ARBA00022679"/>
    </source>
</evidence>
<dbReference type="SUPFAM" id="SSF81631">
    <property type="entry name" value="PAP/OAS1 substrate-binding domain"/>
    <property type="match status" value="1"/>
</dbReference>
<dbReference type="Pfam" id="PF04928">
    <property type="entry name" value="PAP_central"/>
    <property type="match status" value="1"/>
</dbReference>
<evidence type="ECO:0000256" key="1">
    <source>
        <dbReference type="ARBA" id="ARBA00004123"/>
    </source>
</evidence>
<evidence type="ECO:0000256" key="6">
    <source>
        <dbReference type="ARBA" id="ARBA00022741"/>
    </source>
</evidence>
<evidence type="ECO:0000313" key="14">
    <source>
        <dbReference type="WBParaSite" id="Gr19_v10_g13734.t1"/>
    </source>
</evidence>
<dbReference type="InterPro" id="IPR011068">
    <property type="entry name" value="NuclTrfase_I-like_C"/>
</dbReference>
<dbReference type="GO" id="GO:0005634">
    <property type="term" value="C:nucleus"/>
    <property type="evidence" value="ECO:0007669"/>
    <property type="project" value="UniProtKB-SubCell"/>
</dbReference>
<dbReference type="GO" id="GO:0006397">
    <property type="term" value="P:mRNA processing"/>
    <property type="evidence" value="ECO:0007669"/>
    <property type="project" value="UniProtKB-KW"/>
</dbReference>
<dbReference type="Proteomes" id="UP000887572">
    <property type="component" value="Unplaced"/>
</dbReference>
<dbReference type="GO" id="GO:1990817">
    <property type="term" value="F:poly(A) RNA polymerase activity"/>
    <property type="evidence" value="ECO:0007669"/>
    <property type="project" value="UniProtKB-EC"/>
</dbReference>
<dbReference type="InterPro" id="IPR007012">
    <property type="entry name" value="PolA_pol_cen_dom"/>
</dbReference>
<dbReference type="WBParaSite" id="Gr19_v10_g13734.t1">
    <property type="protein sequence ID" value="Gr19_v10_g13734.t1"/>
    <property type="gene ID" value="Gr19_v10_g13734"/>
</dbReference>
<dbReference type="Gene3D" id="1.10.1410.10">
    <property type="match status" value="1"/>
</dbReference>
<reference evidence="14" key="1">
    <citation type="submission" date="2022-11" db="UniProtKB">
        <authorList>
            <consortium name="WormBaseParasite"/>
        </authorList>
    </citation>
    <scope>IDENTIFICATION</scope>
</reference>
<keyword evidence="6" id="KW-0547">Nucleotide-binding</keyword>
<dbReference type="Gene3D" id="3.30.70.590">
    <property type="entry name" value="Poly(A) polymerase predicted RNA binding domain"/>
    <property type="match status" value="1"/>
</dbReference>
<comment type="subcellular location">
    <subcellularLocation>
        <location evidence="1">Nucleus</location>
    </subcellularLocation>
</comment>
<dbReference type="Pfam" id="PF01909">
    <property type="entry name" value="NTP_transf_2"/>
    <property type="match status" value="1"/>
</dbReference>
<sequence length="1969" mass="229544">MKSIALQFIVNFIQFFSSICLIEGSFIENGKKLLIDQLYTEYILSPSLAYSSEIRACIKRMISIEYYDGTLNEFNESVKVKGIERLVDRDVCRFWALHRHMKQFHVKLIQFGEMITQNSIERFYAIFLEPNQCARLNHIRKTKDSKDKKWLMDFECDLADGHLFMLEEMLQNWHYAKQRKLAQVFLEQKADWENELTYRLRMIGYLKNLEDPNFLKTVAKHRMEELFGKKNANSGTLLYNKYPILTYGIDFFEWHYLLYAQLFAVEPSELSRIKAAMELFAYFHAIEMLFEQKAHPKSIWPTLRLDIARIFDSINSGTTKLFSLNESTDKARQLLAQVSKLKADFLQKKKAFVASSSKHTEALENPQLEADISRIRAELEHLITVEKTAAQNSEMFQILANLSELKLDMELYIKGIPFDYELNKINNIVTIQDELSQMHAEMIEKLATFNEVFCQKLHALCGVELTKRFSVILSQTQLAKIWPTVRMCRIKEAVNAGGWLQLTHEPSISFKNGEDTIEYHDDDASALAQSYKELFTNHELFSSSKSKFSSSTQHHQIQNMDILLKAAIWLGNNLIDEFLLFVDTMFEKENAVINQMLNNLWTLWDLLLKGTNEMDLARKSCCIYNFGMGVIKAIWTNANKNERIELREMFKKKRWTEMTMINANEIDGIFTPHLSSIQLNCNAAQIAEHLNQLKDSPNYELVHSLTLFRLMKRLTQFRNIFSGSAEYVEAIKRSLFVVLGSSQEFELLEKMFPEHLRIDWLDKGYRVALYSNMLQQRSWSDEAQRAEMRMASSMLLRHLNVQLSAKTTIGTIDPMDVLRMHEIVKAKVYANIDKVEGVCWMMYLLNMMNRNGTFVVPSEPLVVYCVHEGARLHGFIAHWDKIQQWHYDFLTESKNGTPILVLMKHKVPGTMTRLWRLLGDKLFSELCKQYKEVCQYDASNKAFDDEHVLMYHYRRSIVFSEKVCAIDQLNSKLAADMLVFIRWFDAEPKSAKMATFWRAKREELKEEYDEIFDANLNDGLTQKILTFVQSCHSMKKLLFECRNWVNEKEMKEAWKKMLQRLANNDDRHRKHSGEGAERQRHAAFVEGKDWLNNLHAEELKKFLGFTNDGGEHKPVNEEQKKPREHFARIMREGLTKLMNARIQLLDFVGVKEAVNIFKMLGIKSELDDLDDELFKDAHIQDSGEKKNKKKKKKQKKKTKMTNTKNRDAKAKRNKSAKNDGIDVKNNDEMTARCHHIIDEIKEDEFLLGQYLQLLSNPSAFNVGLRRTLLEMSIYSNEIWHRIEVLKHFAKSALQFLHWPEHFESKWRELKEKNVSDMEEEELKMKLNKLAKALMASAALKNAWDKLTKADQICVITVIFVAENNNRKLKEAKRKSVGKYMEKWGQTLQQIRMDQHIFEMFDQKGLLNFGQKPAEWREHIEYIQQINYDGESNFSDEMAFILRANGHGGVDTDTKTQIQAHFDTIRTIVKQWSKGQGELLMGGSMMMGTFTSDSDVDTVCVVPEHIRAEHFFGTVSCHKKFNKECRNDDSLFCQLCLHPDVQSLQKLPSSWVPLIRLTLSTTDHELDIAFASILGDEQIQFEDQNILEKTEEMIDKLGNKIKTLKHDQSDQSAIDESEQLLRSLRSLAGINSNLRMLELVSDNEIFRKFILALKLWAKSNYIYNNAMGFLNGTSLSILATKIVLLYPEATVPFLLKRFFFTYIKWEWPLPVHIEDIRPDSLNWNAADELRQLETQFWLGSHGQRLTMPVITSGYPQQNSTFKINWQTEKIIKNAMQKALKVLHSSKSDKEKWTTILEQQKKFSEMYPYYFVITCVASDVNLFNEFCGFVVTRIRIQLLRTIDCSRDSVEFCHVLALNSCPQYTVQKYTNISANMCCKAWLVGVSVKKAENGQQLQNIDLELNNNNLKTNLDNAIVASYKKIVFDTRRRRGPLNLAEQKIQKFFSSKFSDEKNQRDFVRLETKYVDKSTIT</sequence>
<evidence type="ECO:0000256" key="2">
    <source>
        <dbReference type="ARBA" id="ARBA00010912"/>
    </source>
</evidence>
<evidence type="ECO:0000256" key="9">
    <source>
        <dbReference type="ARBA" id="ARBA00048830"/>
    </source>
</evidence>
<dbReference type="InterPro" id="IPR043519">
    <property type="entry name" value="NT_sf"/>
</dbReference>
<keyword evidence="13" id="KW-1185">Reference proteome</keyword>
<comment type="catalytic activity">
    <reaction evidence="9">
        <text>RNA(n) + ATP = RNA(n)-3'-adenine ribonucleotide + diphosphate</text>
        <dbReference type="Rhea" id="RHEA:11332"/>
        <dbReference type="Rhea" id="RHEA-COMP:14527"/>
        <dbReference type="Rhea" id="RHEA-COMP:17347"/>
        <dbReference type="ChEBI" id="CHEBI:30616"/>
        <dbReference type="ChEBI" id="CHEBI:33019"/>
        <dbReference type="ChEBI" id="CHEBI:140395"/>
        <dbReference type="ChEBI" id="CHEBI:173115"/>
        <dbReference type="EC" id="2.7.7.19"/>
    </reaction>
</comment>
<accession>A0A914H6P4</accession>
<evidence type="ECO:0000259" key="12">
    <source>
        <dbReference type="Pfam" id="PF04928"/>
    </source>
</evidence>
<keyword evidence="4" id="KW-0507">mRNA processing</keyword>
<evidence type="ECO:0000256" key="4">
    <source>
        <dbReference type="ARBA" id="ARBA00022664"/>
    </source>
</evidence>
<feature type="compositionally biased region" description="Basic residues" evidence="10">
    <location>
        <begin position="1186"/>
        <end position="1199"/>
    </location>
</feature>
<keyword evidence="8" id="KW-0539">Nucleus</keyword>
<feature type="domain" description="Polymerase nucleotidyl transferase" evidence="11">
    <location>
        <begin position="1463"/>
        <end position="1505"/>
    </location>
</feature>
<name>A0A914H6P4_GLORO</name>
<organism evidence="13 14">
    <name type="scientific">Globodera rostochiensis</name>
    <name type="common">Golden nematode worm</name>
    <name type="synonym">Heterodera rostochiensis</name>
    <dbReference type="NCBI Taxonomy" id="31243"/>
    <lineage>
        <taxon>Eukaryota</taxon>
        <taxon>Metazoa</taxon>
        <taxon>Ecdysozoa</taxon>
        <taxon>Nematoda</taxon>
        <taxon>Chromadorea</taxon>
        <taxon>Rhabditida</taxon>
        <taxon>Tylenchina</taxon>
        <taxon>Tylenchomorpha</taxon>
        <taxon>Tylenchoidea</taxon>
        <taxon>Heteroderidae</taxon>
        <taxon>Heteroderinae</taxon>
        <taxon>Globodera</taxon>
    </lineage>
</organism>
<evidence type="ECO:0000256" key="7">
    <source>
        <dbReference type="ARBA" id="ARBA00022840"/>
    </source>
</evidence>
<dbReference type="EC" id="2.7.7.19" evidence="3"/>
<dbReference type="InterPro" id="IPR002934">
    <property type="entry name" value="Polymerase_NTP_transf_dom"/>
</dbReference>
<dbReference type="GO" id="GO:0005524">
    <property type="term" value="F:ATP binding"/>
    <property type="evidence" value="ECO:0007669"/>
    <property type="project" value="UniProtKB-KW"/>
</dbReference>
<dbReference type="PANTHER" id="PTHR10682">
    <property type="entry name" value="POLY A POLYMERASE"/>
    <property type="match status" value="1"/>
</dbReference>
<keyword evidence="7" id="KW-0067">ATP-binding</keyword>
<protein>
    <recommendedName>
        <fullName evidence="3">polynucleotide adenylyltransferase</fullName>
        <ecNumber evidence="3">2.7.7.19</ecNumber>
    </recommendedName>
</protein>
<dbReference type="CDD" id="cd05402">
    <property type="entry name" value="NT_PAP_TUTase"/>
    <property type="match status" value="1"/>
</dbReference>
<dbReference type="GO" id="GO:0003723">
    <property type="term" value="F:RNA binding"/>
    <property type="evidence" value="ECO:0007669"/>
    <property type="project" value="InterPro"/>
</dbReference>
<evidence type="ECO:0000256" key="8">
    <source>
        <dbReference type="ARBA" id="ARBA00023242"/>
    </source>
</evidence>
<evidence type="ECO:0000259" key="11">
    <source>
        <dbReference type="Pfam" id="PF01909"/>
    </source>
</evidence>
<dbReference type="Gene3D" id="3.30.460.10">
    <property type="entry name" value="Beta Polymerase, domain 2"/>
    <property type="match status" value="1"/>
</dbReference>
<dbReference type="PANTHER" id="PTHR10682:SF10">
    <property type="entry name" value="POLYNUCLEOTIDE ADENYLYLTRANSFERASE"/>
    <property type="match status" value="1"/>
</dbReference>
<evidence type="ECO:0000313" key="13">
    <source>
        <dbReference type="Proteomes" id="UP000887572"/>
    </source>
</evidence>
<proteinExistence type="inferred from homology"/>
<feature type="compositionally biased region" description="Basic and acidic residues" evidence="10">
    <location>
        <begin position="1204"/>
        <end position="1223"/>
    </location>
</feature>
<dbReference type="SUPFAM" id="SSF81301">
    <property type="entry name" value="Nucleotidyltransferase"/>
    <property type="match status" value="1"/>
</dbReference>